<evidence type="ECO:0000313" key="2">
    <source>
        <dbReference type="Proteomes" id="UP001159428"/>
    </source>
</evidence>
<sequence>MVSTIIYITRHDRHFTLNIFRITAVISESYSVLVNACLISRTAMNYLRICTPPLSQTKVSYRSSLSRSRLVGRLTTQSRSLNKGTPFSAMKLYVVAQLNSSILGQAFKMKDRYHL</sequence>
<accession>A0AAU9XNR1</accession>
<dbReference type="AlphaFoldDB" id="A0AAU9XNR1"/>
<proteinExistence type="predicted"/>
<comment type="caution">
    <text evidence="1">The sequence shown here is derived from an EMBL/GenBank/DDBJ whole genome shotgun (WGS) entry which is preliminary data.</text>
</comment>
<evidence type="ECO:0000313" key="1">
    <source>
        <dbReference type="EMBL" id="CAH3153014.1"/>
    </source>
</evidence>
<gene>
    <name evidence="1" type="ORF">PMEA_00026918</name>
</gene>
<reference evidence="1 2" key="1">
    <citation type="submission" date="2022-05" db="EMBL/GenBank/DDBJ databases">
        <authorList>
            <consortium name="Genoscope - CEA"/>
            <person name="William W."/>
        </authorList>
    </citation>
    <scope>NUCLEOTIDE SEQUENCE [LARGE SCALE GENOMIC DNA]</scope>
</reference>
<protein>
    <submittedName>
        <fullName evidence="1">Uncharacterized protein</fullName>
    </submittedName>
</protein>
<dbReference type="Proteomes" id="UP001159428">
    <property type="component" value="Unassembled WGS sequence"/>
</dbReference>
<keyword evidence="2" id="KW-1185">Reference proteome</keyword>
<name>A0AAU9XNR1_9CNID</name>
<dbReference type="EMBL" id="CALNXJ010000052">
    <property type="protein sequence ID" value="CAH3153014.1"/>
    <property type="molecule type" value="Genomic_DNA"/>
</dbReference>
<organism evidence="1 2">
    <name type="scientific">Pocillopora meandrina</name>
    <dbReference type="NCBI Taxonomy" id="46732"/>
    <lineage>
        <taxon>Eukaryota</taxon>
        <taxon>Metazoa</taxon>
        <taxon>Cnidaria</taxon>
        <taxon>Anthozoa</taxon>
        <taxon>Hexacorallia</taxon>
        <taxon>Scleractinia</taxon>
        <taxon>Astrocoeniina</taxon>
        <taxon>Pocilloporidae</taxon>
        <taxon>Pocillopora</taxon>
    </lineage>
</organism>